<keyword evidence="1" id="KW-1133">Transmembrane helix</keyword>
<dbReference type="EMBL" id="JBHSSI010000090">
    <property type="protein sequence ID" value="MFC6261908.1"/>
    <property type="molecule type" value="Genomic_DNA"/>
</dbReference>
<dbReference type="RefSeq" id="WP_125685948.1">
    <property type="nucleotide sequence ID" value="NZ_JBHSSI010000090.1"/>
</dbReference>
<feature type="transmembrane region" description="Helical" evidence="1">
    <location>
        <begin position="49"/>
        <end position="72"/>
    </location>
</feature>
<comment type="caution">
    <text evidence="2">The sequence shown here is derived from an EMBL/GenBank/DDBJ whole genome shotgun (WGS) entry which is preliminary data.</text>
</comment>
<organism evidence="2 3">
    <name type="scientific">Levilactobacillus fujinensis</name>
    <dbReference type="NCBI Taxonomy" id="2486024"/>
    <lineage>
        <taxon>Bacteria</taxon>
        <taxon>Bacillati</taxon>
        <taxon>Bacillota</taxon>
        <taxon>Bacilli</taxon>
        <taxon>Lactobacillales</taxon>
        <taxon>Lactobacillaceae</taxon>
        <taxon>Levilactobacillus</taxon>
    </lineage>
</organism>
<evidence type="ECO:0000313" key="3">
    <source>
        <dbReference type="Proteomes" id="UP001596283"/>
    </source>
</evidence>
<feature type="transmembrane region" description="Helical" evidence="1">
    <location>
        <begin position="15"/>
        <end position="37"/>
    </location>
</feature>
<gene>
    <name evidence="2" type="ORF">ACFP1C_13330</name>
</gene>
<sequence>MDDNKLYEHYKKNQFWFWSAVETYAIAIVFIVQVNFFDLKPPAHTMLGFLDDPVSIFLIAVIGTFAIVYSIWDFHWFYARPIMIGCLVFVWMSFFLGFLVHDMEMGALISPGAVLTGGVICRIVSYAFTGDD</sequence>
<accession>A0ABW1TM52</accession>
<proteinExistence type="predicted"/>
<evidence type="ECO:0008006" key="4">
    <source>
        <dbReference type="Google" id="ProtNLM"/>
    </source>
</evidence>
<evidence type="ECO:0000313" key="2">
    <source>
        <dbReference type="EMBL" id="MFC6261908.1"/>
    </source>
</evidence>
<keyword evidence="1" id="KW-0812">Transmembrane</keyword>
<feature type="transmembrane region" description="Helical" evidence="1">
    <location>
        <begin position="107"/>
        <end position="128"/>
    </location>
</feature>
<dbReference type="Proteomes" id="UP001596283">
    <property type="component" value="Unassembled WGS sequence"/>
</dbReference>
<reference evidence="3" key="1">
    <citation type="journal article" date="2019" name="Int. J. Syst. Evol. Microbiol.">
        <title>The Global Catalogue of Microorganisms (GCM) 10K type strain sequencing project: providing services to taxonomists for standard genome sequencing and annotation.</title>
        <authorList>
            <consortium name="The Broad Institute Genomics Platform"/>
            <consortium name="The Broad Institute Genome Sequencing Center for Infectious Disease"/>
            <person name="Wu L."/>
            <person name="Ma J."/>
        </authorList>
    </citation>
    <scope>NUCLEOTIDE SEQUENCE [LARGE SCALE GENOMIC DNA]</scope>
    <source>
        <strain evidence="3">CCM 8908</strain>
    </source>
</reference>
<protein>
    <recommendedName>
        <fullName evidence="4">Prophage protein</fullName>
    </recommendedName>
</protein>
<keyword evidence="3" id="KW-1185">Reference proteome</keyword>
<name>A0ABW1TM52_9LACO</name>
<keyword evidence="1" id="KW-0472">Membrane</keyword>
<feature type="transmembrane region" description="Helical" evidence="1">
    <location>
        <begin position="78"/>
        <end position="100"/>
    </location>
</feature>
<evidence type="ECO:0000256" key="1">
    <source>
        <dbReference type="SAM" id="Phobius"/>
    </source>
</evidence>